<gene>
    <name evidence="3" type="ORF">JY500_13935</name>
</gene>
<evidence type="ECO:0008006" key="5">
    <source>
        <dbReference type="Google" id="ProtNLM"/>
    </source>
</evidence>
<protein>
    <recommendedName>
        <fullName evidence="5">GspL periplasmic domain-containing protein</fullName>
    </recommendedName>
</protein>
<organism evidence="3 4">
    <name type="scientific">Niveibacterium microcysteis</name>
    <dbReference type="NCBI Taxonomy" id="2811415"/>
    <lineage>
        <taxon>Bacteria</taxon>
        <taxon>Pseudomonadati</taxon>
        <taxon>Pseudomonadota</taxon>
        <taxon>Betaproteobacteria</taxon>
        <taxon>Rhodocyclales</taxon>
        <taxon>Rhodocyclaceae</taxon>
        <taxon>Niveibacterium</taxon>
    </lineage>
</organism>
<dbReference type="EMBL" id="CP071060">
    <property type="protein sequence ID" value="QSI75591.1"/>
    <property type="molecule type" value="Genomic_DNA"/>
</dbReference>
<evidence type="ECO:0000256" key="2">
    <source>
        <dbReference type="SAM" id="Phobius"/>
    </source>
</evidence>
<evidence type="ECO:0000313" key="3">
    <source>
        <dbReference type="EMBL" id="QSI75591.1"/>
    </source>
</evidence>
<name>A0ABX7M1F4_9RHOO</name>
<reference evidence="3 4" key="1">
    <citation type="submission" date="2021-02" db="EMBL/GenBank/DDBJ databases">
        <title>Niveibacterium changnyeongensis HC41.</title>
        <authorList>
            <person name="Kang M."/>
        </authorList>
    </citation>
    <scope>NUCLEOTIDE SEQUENCE [LARGE SCALE GENOMIC DNA]</scope>
    <source>
        <strain evidence="3 4">HC41</strain>
    </source>
</reference>
<keyword evidence="1" id="KW-0175">Coiled coil</keyword>
<keyword evidence="2" id="KW-0812">Transmembrane</keyword>
<proteinExistence type="predicted"/>
<feature type="transmembrane region" description="Helical" evidence="2">
    <location>
        <begin position="89"/>
        <end position="109"/>
    </location>
</feature>
<dbReference type="Proteomes" id="UP000663570">
    <property type="component" value="Chromosome"/>
</dbReference>
<dbReference type="RefSeq" id="WP_206253284.1">
    <property type="nucleotide sequence ID" value="NZ_CP071060.1"/>
</dbReference>
<keyword evidence="2" id="KW-0472">Membrane</keyword>
<feature type="coiled-coil region" evidence="1">
    <location>
        <begin position="117"/>
        <end position="144"/>
    </location>
</feature>
<keyword evidence="2" id="KW-1133">Transmembrane helix</keyword>
<accession>A0ABX7M1F4</accession>
<keyword evidence="4" id="KW-1185">Reference proteome</keyword>
<evidence type="ECO:0000313" key="4">
    <source>
        <dbReference type="Proteomes" id="UP000663570"/>
    </source>
</evidence>
<sequence length="245" mass="26656">MRALPDEGVFLLACLEGYEGVRLVPGRAPITCWWPRPPDDAEWVEFLRDAGLSANLPRPQPTSLPWLEKPTQAVHVVRTRVRDGQIAEYVFYAMLVFCAGALALWLALWQLTLNRALADAQTRHAALSSQLERVLADREAAERDAAAVAELAGNEAGPEQIQLLLAVAQAGVGNGQKFTLDEWDVRNGKLRAAVRIEAGDASRVALLRALEAIEALHNVRIQVGNDTRMLVVTAELRPASVGSGA</sequence>
<evidence type="ECO:0000256" key="1">
    <source>
        <dbReference type="SAM" id="Coils"/>
    </source>
</evidence>